<evidence type="ECO:0000313" key="2">
    <source>
        <dbReference type="Proteomes" id="UP000176581"/>
    </source>
</evidence>
<organism evidence="1 2">
    <name type="scientific">Candidatus Yanofskybacteria bacterium RIFCSPHIGHO2_02_FULL_43_22</name>
    <dbReference type="NCBI Taxonomy" id="1802681"/>
    <lineage>
        <taxon>Bacteria</taxon>
        <taxon>Candidatus Yanofskyibacteriota</taxon>
    </lineage>
</organism>
<comment type="caution">
    <text evidence="1">The sequence shown here is derived from an EMBL/GenBank/DDBJ whole genome shotgun (WGS) entry which is preliminary data.</text>
</comment>
<dbReference type="AlphaFoldDB" id="A0A1F8FKU4"/>
<protein>
    <submittedName>
        <fullName evidence="1">Uncharacterized protein</fullName>
    </submittedName>
</protein>
<reference evidence="1 2" key="1">
    <citation type="journal article" date="2016" name="Nat. Commun.">
        <title>Thousands of microbial genomes shed light on interconnected biogeochemical processes in an aquifer system.</title>
        <authorList>
            <person name="Anantharaman K."/>
            <person name="Brown C.T."/>
            <person name="Hug L.A."/>
            <person name="Sharon I."/>
            <person name="Castelle C.J."/>
            <person name="Probst A.J."/>
            <person name="Thomas B.C."/>
            <person name="Singh A."/>
            <person name="Wilkins M.J."/>
            <person name="Karaoz U."/>
            <person name="Brodie E.L."/>
            <person name="Williams K.H."/>
            <person name="Hubbard S.S."/>
            <person name="Banfield J.F."/>
        </authorList>
    </citation>
    <scope>NUCLEOTIDE SEQUENCE [LARGE SCALE GENOMIC DNA]</scope>
</reference>
<dbReference type="EMBL" id="MGJV01000037">
    <property type="protein sequence ID" value="OGN13692.1"/>
    <property type="molecule type" value="Genomic_DNA"/>
</dbReference>
<sequence length="127" mass="14450">MFWTDEDGNKVEIRSFFARVYVDETVDALNKKFSWSDYRGEVVLSSLGKAQREQVARTILTVGKLNQGWCGVAAEDLSGPSISQSWYVEELVSMGYLRKKKIMGTVVVFPTEKLMENQRVPQCSFVI</sequence>
<evidence type="ECO:0000313" key="1">
    <source>
        <dbReference type="EMBL" id="OGN13692.1"/>
    </source>
</evidence>
<name>A0A1F8FKU4_9BACT</name>
<accession>A0A1F8FKU4</accession>
<dbReference type="Proteomes" id="UP000176581">
    <property type="component" value="Unassembled WGS sequence"/>
</dbReference>
<proteinExistence type="predicted"/>
<gene>
    <name evidence="1" type="ORF">A3J47_02340</name>
</gene>